<reference evidence="2" key="1">
    <citation type="journal article" date="2014" name="BMC Genomics">
        <title>Characterizing the developmental transcriptome of the oriental fruit fly, Bactrocera dorsalis (Diptera: Tephritidae) through comparative genomic analysis with Drosophila melanogaster utilizing modENCODE datasets.</title>
        <authorList>
            <person name="Geib S.M."/>
            <person name="Calla B."/>
            <person name="Hall B."/>
            <person name="Hou S."/>
            <person name="Manoukis N.C."/>
        </authorList>
    </citation>
    <scope>NUCLEOTIDE SEQUENCE</scope>
    <source>
        <strain evidence="2">Punador</strain>
    </source>
</reference>
<evidence type="ECO:0000313" key="2">
    <source>
        <dbReference type="EMBL" id="JAC43760.1"/>
    </source>
</evidence>
<organism evidence="2">
    <name type="scientific">Bactrocera dorsalis</name>
    <name type="common">Oriental fruit fly</name>
    <name type="synonym">Dacus dorsalis</name>
    <dbReference type="NCBI Taxonomy" id="27457"/>
    <lineage>
        <taxon>Eukaryota</taxon>
        <taxon>Metazoa</taxon>
        <taxon>Ecdysozoa</taxon>
        <taxon>Arthropoda</taxon>
        <taxon>Hexapoda</taxon>
        <taxon>Insecta</taxon>
        <taxon>Pterygota</taxon>
        <taxon>Neoptera</taxon>
        <taxon>Endopterygota</taxon>
        <taxon>Diptera</taxon>
        <taxon>Brachycera</taxon>
        <taxon>Muscomorpha</taxon>
        <taxon>Tephritoidea</taxon>
        <taxon>Tephritidae</taxon>
        <taxon>Bactrocera</taxon>
        <taxon>Bactrocera</taxon>
    </lineage>
</organism>
<dbReference type="OrthoDB" id="6375767at2759"/>
<name>A0A034VPN2_BACDO</name>
<sequence>NENEARDESKETLDSSKNHVSSLPTDVVESMSEKSIEGKRVRNGFQEYYRVVTLDVKNAYNKADWEQIIAALQQNEENTSLGNVNEFPDAVEGLQGIEAAMHNQTHWSAIREAIARQQNPRVAKIVGAADDIALAVIKRHLTDVASASNAEVGLIQDWLSSIGLELGGNKTDAVLKSRIKKVEQERIKQGNMLVEAKPQIGYLGLLLTTKLKFKHNLQYAEKLATLSNTNLLKKMLLGMTVSTAALLYPSTGPDNKLKLIVETNYAVERRLVSGKNSGTAQDEEAESDGVEVVSLDERKRWRMRRTEMLPEVRELEGVDI</sequence>
<protein>
    <recommendedName>
        <fullName evidence="3">Reverse transcriptase domain-containing protein</fullName>
    </recommendedName>
</protein>
<proteinExistence type="predicted"/>
<evidence type="ECO:0008006" key="3">
    <source>
        <dbReference type="Google" id="ProtNLM"/>
    </source>
</evidence>
<evidence type="ECO:0000256" key="1">
    <source>
        <dbReference type="SAM" id="MobiDB-lite"/>
    </source>
</evidence>
<dbReference type="EMBL" id="GAKP01015192">
    <property type="protein sequence ID" value="JAC43760.1"/>
    <property type="molecule type" value="Transcribed_RNA"/>
</dbReference>
<feature type="region of interest" description="Disordered" evidence="1">
    <location>
        <begin position="1"/>
        <end position="31"/>
    </location>
</feature>
<feature type="non-terminal residue" evidence="2">
    <location>
        <position position="1"/>
    </location>
</feature>
<accession>A0A034VPN2</accession>
<dbReference type="AlphaFoldDB" id="A0A034VPN2"/>
<feature type="compositionally biased region" description="Basic and acidic residues" evidence="1">
    <location>
        <begin position="1"/>
        <end position="17"/>
    </location>
</feature>